<dbReference type="RefSeq" id="WP_057904030.1">
    <property type="nucleotide sequence ID" value="NZ_AZDA01000030.1"/>
</dbReference>
<dbReference type="Proteomes" id="UP000051461">
    <property type="component" value="Unassembled WGS sequence"/>
</dbReference>
<dbReference type="InterPro" id="IPR011009">
    <property type="entry name" value="Kinase-like_dom_sf"/>
</dbReference>
<keyword evidence="3" id="KW-1185">Reference proteome</keyword>
<evidence type="ECO:0000313" key="2">
    <source>
        <dbReference type="EMBL" id="KRK39951.1"/>
    </source>
</evidence>
<dbReference type="SUPFAM" id="SSF56112">
    <property type="entry name" value="Protein kinase-like (PK-like)"/>
    <property type="match status" value="1"/>
</dbReference>
<accession>A0A0R1H0L9</accession>
<evidence type="ECO:0000259" key="1">
    <source>
        <dbReference type="Pfam" id="PF01636"/>
    </source>
</evidence>
<dbReference type="STRING" id="1423726.FC07_GL002128"/>
<dbReference type="Gene3D" id="3.90.1200.10">
    <property type="match status" value="1"/>
</dbReference>
<dbReference type="InterPro" id="IPR002575">
    <property type="entry name" value="Aminoglycoside_PTrfase"/>
</dbReference>
<dbReference type="PATRIC" id="fig|1423726.3.peg.2205"/>
<reference evidence="2 3" key="1">
    <citation type="journal article" date="2015" name="Genome Announc.">
        <title>Expanding the biotechnology potential of lactobacilli through comparative genomics of 213 strains and associated genera.</title>
        <authorList>
            <person name="Sun Z."/>
            <person name="Harris H.M."/>
            <person name="McCann A."/>
            <person name="Guo C."/>
            <person name="Argimon S."/>
            <person name="Zhang W."/>
            <person name="Yang X."/>
            <person name="Jeffery I.B."/>
            <person name="Cooney J.C."/>
            <person name="Kagawa T.F."/>
            <person name="Liu W."/>
            <person name="Song Y."/>
            <person name="Salvetti E."/>
            <person name="Wrobel A."/>
            <person name="Rasinkangas P."/>
            <person name="Parkhill J."/>
            <person name="Rea M.C."/>
            <person name="O'Sullivan O."/>
            <person name="Ritari J."/>
            <person name="Douillard F.P."/>
            <person name="Paul Ross R."/>
            <person name="Yang R."/>
            <person name="Briner A.E."/>
            <person name="Felis G.E."/>
            <person name="de Vos W.M."/>
            <person name="Barrangou R."/>
            <person name="Klaenhammer T.R."/>
            <person name="Caufield P.W."/>
            <person name="Cui Y."/>
            <person name="Zhang H."/>
            <person name="O'Toole P.W."/>
        </authorList>
    </citation>
    <scope>NUCLEOTIDE SEQUENCE [LARGE SCALE GENOMIC DNA]</scope>
    <source>
        <strain evidence="2 3">DSM 20003</strain>
    </source>
</reference>
<dbReference type="AlphaFoldDB" id="A0A0R1H0L9"/>
<dbReference type="Gene3D" id="3.30.200.20">
    <property type="entry name" value="Phosphorylase Kinase, domain 1"/>
    <property type="match status" value="1"/>
</dbReference>
<dbReference type="Pfam" id="PF01636">
    <property type="entry name" value="APH"/>
    <property type="match status" value="1"/>
</dbReference>
<gene>
    <name evidence="2" type="ORF">FC07_GL002128</name>
</gene>
<evidence type="ECO:0000313" key="3">
    <source>
        <dbReference type="Proteomes" id="UP000051461"/>
    </source>
</evidence>
<feature type="domain" description="Aminoglycoside phosphotransferase" evidence="1">
    <location>
        <begin position="28"/>
        <end position="237"/>
    </location>
</feature>
<proteinExistence type="predicted"/>
<sequence>MITPAIVQAYVAQKQLDTILQMKAPITVSFLAQGEYNQNFLLTDQQHRQFVFRLNYGTQINVQNQIKYEYKALEFLANSGVTPYPYYLDDTHQYFEQGVLIEEYFVGRPLRYETDLMAAAEIFAKVHRLSINENQTQFFITETRICEDRIREGEQLLKTVWHSTKIKAEQVKLLAQLRDWCVKHQDNAYFAQQPLSFVNTEVNANNFIIGPQHSWLIDWEKPVISNAVQDLTQFLADTTT</sequence>
<organism evidence="2 3">
    <name type="scientific">Loigolactobacillus bifermentans DSM 20003</name>
    <dbReference type="NCBI Taxonomy" id="1423726"/>
    <lineage>
        <taxon>Bacteria</taxon>
        <taxon>Bacillati</taxon>
        <taxon>Bacillota</taxon>
        <taxon>Bacilli</taxon>
        <taxon>Lactobacillales</taxon>
        <taxon>Lactobacillaceae</taxon>
        <taxon>Loigolactobacillus</taxon>
    </lineage>
</organism>
<comment type="caution">
    <text evidence="2">The sequence shown here is derived from an EMBL/GenBank/DDBJ whole genome shotgun (WGS) entry which is preliminary data.</text>
</comment>
<protein>
    <recommendedName>
        <fullName evidence="1">Aminoglycoside phosphotransferase domain-containing protein</fullName>
    </recommendedName>
</protein>
<dbReference type="EMBL" id="AZDA01000030">
    <property type="protein sequence ID" value="KRK39951.1"/>
    <property type="molecule type" value="Genomic_DNA"/>
</dbReference>
<name>A0A0R1H0L9_9LACO</name>